<dbReference type="RefSeq" id="WP_099333699.1">
    <property type="nucleotide sequence ID" value="NZ_CP042812.1"/>
</dbReference>
<keyword evidence="2" id="KW-1185">Reference proteome</keyword>
<evidence type="ECO:0000313" key="2">
    <source>
        <dbReference type="Proteomes" id="UP000221384"/>
    </source>
</evidence>
<name>A0ABX4LS29_9BACT</name>
<accession>A0ABX4LS29</accession>
<sequence>MKVKKDNLKEFRDKRVEINVILVQKTIDKIVALNGELSANNVSKTSYLIADSVLGEKGISPSAISKNIIYKQMIQKAQQEMGSNEGPKGFKTDGDIRIELFSTKIEMEKIKKENKLLREVLKKYGGNLNSFDMPSYEEIEKNQLIQQASKGLIQRLYELGLAEYDMKKEALVLVQLGDILLYRNGYKLIMEDS</sequence>
<reference evidence="1 2" key="1">
    <citation type="submission" date="2017-09" db="EMBL/GenBank/DDBJ databases">
        <authorList>
            <person name="Perez-Cataluna A."/>
            <person name="Figueras M.J."/>
            <person name="Salas-Masso N."/>
        </authorList>
    </citation>
    <scope>NUCLEOTIDE SEQUENCE [LARGE SCALE GENOMIC DNA]</scope>
    <source>
        <strain evidence="1 2">F138-33</strain>
    </source>
</reference>
<dbReference type="Proteomes" id="UP000221384">
    <property type="component" value="Unassembled WGS sequence"/>
</dbReference>
<organism evidence="1 2">
    <name type="scientific">Malaciobacter canalis</name>
    <dbReference type="NCBI Taxonomy" id="1912871"/>
    <lineage>
        <taxon>Bacteria</taxon>
        <taxon>Pseudomonadati</taxon>
        <taxon>Campylobacterota</taxon>
        <taxon>Epsilonproteobacteria</taxon>
        <taxon>Campylobacterales</taxon>
        <taxon>Arcobacteraceae</taxon>
        <taxon>Malaciobacter</taxon>
    </lineage>
</organism>
<gene>
    <name evidence="1" type="ORF">CPG37_02780</name>
</gene>
<dbReference type="EMBL" id="NWVW01000002">
    <property type="protein sequence ID" value="PHO10786.1"/>
    <property type="molecule type" value="Genomic_DNA"/>
</dbReference>
<protein>
    <submittedName>
        <fullName evidence="1">Uncharacterized protein</fullName>
    </submittedName>
</protein>
<evidence type="ECO:0000313" key="1">
    <source>
        <dbReference type="EMBL" id="PHO10786.1"/>
    </source>
</evidence>
<comment type="caution">
    <text evidence="1">The sequence shown here is derived from an EMBL/GenBank/DDBJ whole genome shotgun (WGS) entry which is preliminary data.</text>
</comment>
<proteinExistence type="predicted"/>